<feature type="region of interest" description="Disordered" evidence="3">
    <location>
        <begin position="1072"/>
        <end position="1096"/>
    </location>
</feature>
<feature type="compositionally biased region" description="Basic and acidic residues" evidence="3">
    <location>
        <begin position="561"/>
        <end position="578"/>
    </location>
</feature>
<feature type="compositionally biased region" description="Basic and acidic residues" evidence="3">
    <location>
        <begin position="1072"/>
        <end position="1092"/>
    </location>
</feature>
<feature type="compositionally biased region" description="Basic and acidic residues" evidence="3">
    <location>
        <begin position="1990"/>
        <end position="1999"/>
    </location>
</feature>
<feature type="compositionally biased region" description="Acidic residues" evidence="3">
    <location>
        <begin position="1439"/>
        <end position="1448"/>
    </location>
</feature>
<feature type="non-terminal residue" evidence="4">
    <location>
        <position position="2214"/>
    </location>
</feature>
<feature type="region of interest" description="Disordered" evidence="3">
    <location>
        <begin position="1367"/>
        <end position="1684"/>
    </location>
</feature>
<feature type="compositionally biased region" description="Basic and acidic residues" evidence="3">
    <location>
        <begin position="930"/>
        <end position="939"/>
    </location>
</feature>
<feature type="compositionally biased region" description="Basic and acidic residues" evidence="3">
    <location>
        <begin position="690"/>
        <end position="704"/>
    </location>
</feature>
<feature type="compositionally biased region" description="Basic and acidic residues" evidence="3">
    <location>
        <begin position="291"/>
        <end position="309"/>
    </location>
</feature>
<feature type="compositionally biased region" description="Polar residues" evidence="3">
    <location>
        <begin position="1227"/>
        <end position="1243"/>
    </location>
</feature>
<feature type="region of interest" description="Disordered" evidence="3">
    <location>
        <begin position="455"/>
        <end position="479"/>
    </location>
</feature>
<feature type="region of interest" description="Disordered" evidence="3">
    <location>
        <begin position="1139"/>
        <end position="1314"/>
    </location>
</feature>
<dbReference type="InterPro" id="IPR051165">
    <property type="entry name" value="Multifunctional_ANK_Repeat"/>
</dbReference>
<comment type="caution">
    <text evidence="4">The sequence shown here is derived from an EMBL/GenBank/DDBJ whole genome shotgun (WGS) entry which is preliminary data.</text>
</comment>
<feature type="compositionally biased region" description="Acidic residues" evidence="3">
    <location>
        <begin position="1304"/>
        <end position="1314"/>
    </location>
</feature>
<evidence type="ECO:0000256" key="2">
    <source>
        <dbReference type="ARBA" id="ARBA00023043"/>
    </source>
</evidence>
<feature type="region of interest" description="Disordered" evidence="3">
    <location>
        <begin position="510"/>
        <end position="544"/>
    </location>
</feature>
<feature type="region of interest" description="Disordered" evidence="3">
    <location>
        <begin position="815"/>
        <end position="839"/>
    </location>
</feature>
<feature type="compositionally biased region" description="Basic and acidic residues" evidence="3">
    <location>
        <begin position="182"/>
        <end position="204"/>
    </location>
</feature>
<feature type="compositionally biased region" description="Low complexity" evidence="3">
    <location>
        <begin position="2071"/>
        <end position="2096"/>
    </location>
</feature>
<accession>A0A9Q0D501</accession>
<feature type="region of interest" description="Disordered" evidence="3">
    <location>
        <begin position="929"/>
        <end position="961"/>
    </location>
</feature>
<feature type="region of interest" description="Disordered" evidence="3">
    <location>
        <begin position="989"/>
        <end position="1017"/>
    </location>
</feature>
<dbReference type="Proteomes" id="UP001148018">
    <property type="component" value="Unassembled WGS sequence"/>
</dbReference>
<evidence type="ECO:0000256" key="1">
    <source>
        <dbReference type="ARBA" id="ARBA00022737"/>
    </source>
</evidence>
<evidence type="ECO:0000313" key="5">
    <source>
        <dbReference type="Proteomes" id="UP001148018"/>
    </source>
</evidence>
<feature type="compositionally biased region" description="Basic and acidic residues" evidence="3">
    <location>
        <begin position="1409"/>
        <end position="1429"/>
    </location>
</feature>
<evidence type="ECO:0000256" key="3">
    <source>
        <dbReference type="SAM" id="MobiDB-lite"/>
    </source>
</evidence>
<evidence type="ECO:0000313" key="4">
    <source>
        <dbReference type="EMBL" id="KAJ3580595.1"/>
    </source>
</evidence>
<feature type="compositionally biased region" description="Basic and acidic residues" evidence="3">
    <location>
        <begin position="159"/>
        <end position="173"/>
    </location>
</feature>
<feature type="compositionally biased region" description="Basic and acidic residues" evidence="3">
    <location>
        <begin position="1262"/>
        <end position="1271"/>
    </location>
</feature>
<feature type="compositionally biased region" description="Basic and acidic residues" evidence="3">
    <location>
        <begin position="96"/>
        <end position="107"/>
    </location>
</feature>
<feature type="compositionally biased region" description="Basic and acidic residues" evidence="3">
    <location>
        <begin position="1698"/>
        <end position="1730"/>
    </location>
</feature>
<feature type="compositionally biased region" description="Basic and acidic residues" evidence="3">
    <location>
        <begin position="1382"/>
        <end position="1400"/>
    </location>
</feature>
<feature type="region of interest" description="Disordered" evidence="3">
    <location>
        <begin position="2110"/>
        <end position="2129"/>
    </location>
</feature>
<proteinExistence type="predicted"/>
<reference evidence="4" key="1">
    <citation type="submission" date="2022-07" db="EMBL/GenBank/DDBJ databases">
        <title>Chromosome-level genome of Muraenolepis orangiensis.</title>
        <authorList>
            <person name="Kim J."/>
        </authorList>
    </citation>
    <scope>NUCLEOTIDE SEQUENCE</scope>
    <source>
        <strain evidence="4">KU_S4_2022</strain>
        <tissue evidence="4">Muscle</tissue>
    </source>
</reference>
<dbReference type="PANTHER" id="PTHR24123">
    <property type="entry name" value="ANKYRIN REPEAT-CONTAINING"/>
    <property type="match status" value="1"/>
</dbReference>
<feature type="compositionally biased region" description="Basic and acidic residues" evidence="3">
    <location>
        <begin position="947"/>
        <end position="961"/>
    </location>
</feature>
<feature type="compositionally biased region" description="Basic and acidic residues" evidence="3">
    <location>
        <begin position="673"/>
        <end position="682"/>
    </location>
</feature>
<feature type="region of interest" description="Disordered" evidence="3">
    <location>
        <begin position="1988"/>
        <end position="2099"/>
    </location>
</feature>
<feature type="compositionally biased region" description="Basic and acidic residues" evidence="3">
    <location>
        <begin position="510"/>
        <end position="521"/>
    </location>
</feature>
<feature type="region of interest" description="Disordered" evidence="3">
    <location>
        <begin position="1698"/>
        <end position="1747"/>
    </location>
</feature>
<feature type="compositionally biased region" description="Basic residues" evidence="3">
    <location>
        <begin position="108"/>
        <end position="121"/>
    </location>
</feature>
<organism evidence="4 5">
    <name type="scientific">Muraenolepis orangiensis</name>
    <name type="common">Patagonian moray cod</name>
    <dbReference type="NCBI Taxonomy" id="630683"/>
    <lineage>
        <taxon>Eukaryota</taxon>
        <taxon>Metazoa</taxon>
        <taxon>Chordata</taxon>
        <taxon>Craniata</taxon>
        <taxon>Vertebrata</taxon>
        <taxon>Euteleostomi</taxon>
        <taxon>Actinopterygii</taxon>
        <taxon>Neopterygii</taxon>
        <taxon>Teleostei</taxon>
        <taxon>Neoteleostei</taxon>
        <taxon>Acanthomorphata</taxon>
        <taxon>Zeiogadaria</taxon>
        <taxon>Gadariae</taxon>
        <taxon>Gadiformes</taxon>
        <taxon>Muraenolepidoidei</taxon>
        <taxon>Muraenolepididae</taxon>
        <taxon>Muraenolepis</taxon>
    </lineage>
</organism>
<keyword evidence="1" id="KW-0677">Repeat</keyword>
<feature type="compositionally biased region" description="Basic and acidic residues" evidence="3">
    <location>
        <begin position="1590"/>
        <end position="1615"/>
    </location>
</feature>
<keyword evidence="2" id="KW-0040">ANK repeat</keyword>
<feature type="compositionally biased region" description="Basic and acidic residues" evidence="3">
    <location>
        <begin position="1543"/>
        <end position="1558"/>
    </location>
</feature>
<feature type="region of interest" description="Disordered" evidence="3">
    <location>
        <begin position="561"/>
        <end position="580"/>
    </location>
</feature>
<keyword evidence="5" id="KW-1185">Reference proteome</keyword>
<dbReference type="PANTHER" id="PTHR24123:SF141">
    <property type="entry name" value="ANKYRIN 2, ISOFORM U"/>
    <property type="match status" value="1"/>
</dbReference>
<dbReference type="EMBL" id="JANIIK010007728">
    <property type="protein sequence ID" value="KAJ3580595.1"/>
    <property type="molecule type" value="Genomic_DNA"/>
</dbReference>
<feature type="compositionally biased region" description="Basic and acidic residues" evidence="3">
    <location>
        <begin position="534"/>
        <end position="544"/>
    </location>
</feature>
<feature type="compositionally biased region" description="Acidic residues" evidence="3">
    <location>
        <begin position="1731"/>
        <end position="1744"/>
    </location>
</feature>
<dbReference type="OrthoDB" id="20872at2759"/>
<feature type="compositionally biased region" description="Basic and acidic residues" evidence="3">
    <location>
        <begin position="1187"/>
        <end position="1196"/>
    </location>
</feature>
<feature type="region of interest" description="Disordered" evidence="3">
    <location>
        <begin position="368"/>
        <end position="417"/>
    </location>
</feature>
<feature type="compositionally biased region" description="Basic and acidic residues" evidence="3">
    <location>
        <begin position="257"/>
        <end position="283"/>
    </location>
</feature>
<feature type="region of interest" description="Disordered" evidence="3">
    <location>
        <begin position="624"/>
        <end position="647"/>
    </location>
</feature>
<feature type="compositionally biased region" description="Basic and acidic residues" evidence="3">
    <location>
        <begin position="1245"/>
        <end position="1255"/>
    </location>
</feature>
<feature type="region of interest" description="Disordered" evidence="3">
    <location>
        <begin position="672"/>
        <end position="704"/>
    </location>
</feature>
<name>A0A9Q0D501_9TELE</name>
<feature type="region of interest" description="Disordered" evidence="3">
    <location>
        <begin position="881"/>
        <end position="904"/>
    </location>
</feature>
<feature type="compositionally biased region" description="Basic and acidic residues" evidence="3">
    <location>
        <begin position="223"/>
        <end position="239"/>
    </location>
</feature>
<feature type="compositionally biased region" description="Basic and acidic residues" evidence="3">
    <location>
        <begin position="455"/>
        <end position="465"/>
    </location>
</feature>
<feature type="compositionally biased region" description="Basic and acidic residues" evidence="3">
    <location>
        <begin position="1139"/>
        <end position="1155"/>
    </location>
</feature>
<feature type="region of interest" description="Disordered" evidence="3">
    <location>
        <begin position="732"/>
        <end position="760"/>
    </location>
</feature>
<feature type="compositionally biased region" description="Basic and acidic residues" evidence="3">
    <location>
        <begin position="815"/>
        <end position="835"/>
    </location>
</feature>
<feature type="non-terminal residue" evidence="4">
    <location>
        <position position="1"/>
    </location>
</feature>
<sequence length="2214" mass="243557">GDREGCDVGGGGTLCGEAGSVQRGAAASEASPSDSLPDSLPDSLSDFQNAGKAEKTPTPGEEEEEAFVERTTASDVVVREGPAADTVDGTLLDAEDGGKRRPPDIKKPIRRNRKLGQRKRSGCSGSEGEPETMSSEESLDGDAVLSKVSVSPVKSPRSQTERLEETMSVRELMRAFQTGQDPSKKKSGLFEHKALDESRGRDISEIPDTDADTLRAALSGDGEPQRRDMQISPDRRPSEDFSAYIKAELEDSPEYQLFKERSASTTDGDCRRRVASEGNRISDDEAASGSETRDETSDGTEPRRQKPPRDTAMTTTTYTDPIAEPLLWQVHVERNASSRRVAVAVRKDSSGMLSLLSDDLGRYLEVARRPPATPGSDAAHFVSETFEEDNDSVCREEAVDDDGDTLPSSRKDDYASDETAVVVGDGVDSEGVTTDASATEITRIIQSGDFKEQACREEAVNDDGHTLNSSRKNDDMEDDRTAVVVGDGVDSEDITTVASATEITRIVQSRDFKEQECRGEALDDDGDALNLSSRGDEDNTDDRTEIVVGDASVDETAFQEIRIERHNSSRRSSEEKDMSGMLSLLGDDLHRLESEMPVLKRQPEGEEGEDLILEESFEQVILLPRKDDGGDAIHSSSRGGDENSDEETAVVIGDGVDSEDITTEITRIVQGGDFKEQECREEAVDDDGDEALHSWSRGDDTTDDRTAVIVGDGVDSEDITTEITQTVKSGDFKEQECREEVVDDDGDTLPSSRKEDYTNDKTAVVVGDGVDSEDITTDASATEITRGDFKEEECDNDSVEVKAVSTSASVDETKFQEIRIERHNSSRRSSEEKDMSGMLSLLGDDLDRLESETPALQRQLEGEEGEDLILEESFEQVILLPRKDDGGDAIHSSSRGGDENSDEETAVVIGDGVDSEDITTEITRIVQGGDFKEQECREEAVDDDGDEALHSWSRGDDTTDDRTAVIVGDGVDSEDITTEITQTVKSGDFKEQECREEVVDDDGDTLPSSRKEDYTNDKTAVVVGDGVDSEDITTDASATEITRGDFKEEECDNDSVEVKAVSTSASVDETKFQEIRIERHNSSRRSSEEKDMSGMLSLLGDDLDRLESETPALQRQLEGEEGEDLILEESFEQVILFPRKDDGGDAIHSSSRGEDENTDEETAVVLGDSVDSEDIMTEITRIVQSGDFKEQECREEAVDDDGDALHSLSPGDEDNMDDRTEIVVGDSVNSEDITTEITRTVQSGDFKEQEYRKEAVDDDGDEALHSSRKDEDTNDETAVVIGDGVDSEDITTASATEITRSDFKEEEEECDNDSLEVKALSTPASVDETAFQELQIERHNSHCRSSIEKDMSGMLSLLGDDLDRLESETPALRRQPEEEDLIREIFEETRVPRKGDHCKDIVGTSSCEGEDKDKDRSSIANDKMQKSEDNGTVQRGDADDAASEAEEETPLHGDHTNPEPSPSSPPPVDKDSSDQCAGEKPSEVGFQFSSESPSTPERPKSSERQQQLVSEDECKRDHGATETANAEEATRESELRTSIGPTFREDQNSERSSAKMKLETLPPRYGNFGEVVSDDGGPYSSSTTTITEYGEGRRGEEDALLEMRRGSDTQRRRPADLGGLVPAVLPDDATGGRRCSHQDSLEPSPVSEEDRSQRNSPDSIEASPCGEYPCPDSLEGSPAERMDARTFAGKTTIYEEDYSSRLEFRFANDQSGRKDDRNERENTRDVPRLESDEENSLVEGDEEEKLTRRQFTPEERMFKMASRIKTFEEMEQEALESETKCEDAVPQTQQLQPLSPDDDVREEVSEKHMTENTHEHTHNVDVELCMQESDQLGEVGVGKIQPLTFSSSSVEEAEPSSYESLAEVAEWELASRPDCRVVLSNVDEDEDEETCHYEGVDSIAATTLVHLGIPWNSGAPGPFQFQEGKLFEMTRGGAVDMENPVDEAVAAPEMVRRSEDLSYSNETLSLDYLDSTVADLLSADDSAATRSLYHRQEEEEPRTAESGFPEDEFGESEAPVNVRAPPITSRSLDDDKLMADRGGNCTSEGGGSGADRKSPDSVLAFGLDRPPFPFPFSSSSQTSSPSNVRTTRTSSNTASSEAQKQWIVRSVDSDFSPDEFHPQPPQGEQQDRKDETLAMVADLLGFSWTEECLIQRLTKINRMDIVHLVESQNGCPSGRGTYADIEKTLDRSEVSVALAYFLALSRADDYYEYYEEEP</sequence>
<feature type="region of interest" description="Disordered" evidence="3">
    <location>
        <begin position="1"/>
        <end position="323"/>
    </location>
</feature>
<feature type="compositionally biased region" description="Low complexity" evidence="3">
    <location>
        <begin position="25"/>
        <end position="46"/>
    </location>
</feature>
<protein>
    <submittedName>
        <fullName evidence="4">Uncharacterized protein</fullName>
    </submittedName>
</protein>
<gene>
    <name evidence="4" type="ORF">NHX12_034350</name>
</gene>
<feature type="compositionally biased region" description="Low complexity" evidence="3">
    <location>
        <begin position="144"/>
        <end position="156"/>
    </location>
</feature>